<keyword evidence="4 6" id="KW-0472">Membrane</keyword>
<dbReference type="EMBL" id="GL379908">
    <property type="protein sequence ID" value="EGT33908.1"/>
    <property type="molecule type" value="Genomic_DNA"/>
</dbReference>
<evidence type="ECO:0000256" key="1">
    <source>
        <dbReference type="ARBA" id="ARBA00004370"/>
    </source>
</evidence>
<organism evidence="10">
    <name type="scientific">Caenorhabditis brenneri</name>
    <name type="common">Nematode worm</name>
    <dbReference type="NCBI Taxonomy" id="135651"/>
    <lineage>
        <taxon>Eukaryota</taxon>
        <taxon>Metazoa</taxon>
        <taxon>Ecdysozoa</taxon>
        <taxon>Nematoda</taxon>
        <taxon>Chromadorea</taxon>
        <taxon>Rhabditida</taxon>
        <taxon>Rhabditina</taxon>
        <taxon>Rhabditomorpha</taxon>
        <taxon>Rhabditoidea</taxon>
        <taxon>Rhabditidae</taxon>
        <taxon>Peloderinae</taxon>
        <taxon>Caenorhabditis</taxon>
    </lineage>
</organism>
<feature type="domain" description="GAIN-B" evidence="8">
    <location>
        <begin position="542"/>
        <end position="673"/>
    </location>
</feature>
<dbReference type="AlphaFoldDB" id="G0NLX7"/>
<dbReference type="CDD" id="cd11304">
    <property type="entry name" value="Cadherin_repeat"/>
    <property type="match status" value="1"/>
</dbReference>
<keyword evidence="2 6" id="KW-0812">Transmembrane</keyword>
<dbReference type="OrthoDB" id="5795156at2759"/>
<evidence type="ECO:0000259" key="8">
    <source>
        <dbReference type="PROSITE" id="PS50221"/>
    </source>
</evidence>
<keyword evidence="5" id="KW-1015">Disulfide bond</keyword>
<feature type="transmembrane region" description="Helical" evidence="6">
    <location>
        <begin position="684"/>
        <end position="704"/>
    </location>
</feature>
<feature type="chain" id="PRO_5003406034" description="GAIN-B domain-containing protein" evidence="7">
    <location>
        <begin position="26"/>
        <end position="1107"/>
    </location>
</feature>
<dbReference type="GO" id="GO:0005509">
    <property type="term" value="F:calcium ion binding"/>
    <property type="evidence" value="ECO:0007669"/>
    <property type="project" value="InterPro"/>
</dbReference>
<dbReference type="InParanoid" id="G0NLX7"/>
<proteinExistence type="predicted"/>
<dbReference type="Proteomes" id="UP000008068">
    <property type="component" value="Unassembled WGS sequence"/>
</dbReference>
<dbReference type="Pfam" id="PF01825">
    <property type="entry name" value="GPS"/>
    <property type="match status" value="1"/>
</dbReference>
<evidence type="ECO:0000313" key="10">
    <source>
        <dbReference type="Proteomes" id="UP000008068"/>
    </source>
</evidence>
<evidence type="ECO:0000256" key="4">
    <source>
        <dbReference type="ARBA" id="ARBA00023136"/>
    </source>
</evidence>
<keyword evidence="3 6" id="KW-1133">Transmembrane helix</keyword>
<feature type="transmembrane region" description="Helical" evidence="6">
    <location>
        <begin position="907"/>
        <end position="931"/>
    </location>
</feature>
<feature type="signal peptide" evidence="7">
    <location>
        <begin position="1"/>
        <end position="25"/>
    </location>
</feature>
<feature type="transmembrane region" description="Helical" evidence="6">
    <location>
        <begin position="716"/>
        <end position="736"/>
    </location>
</feature>
<protein>
    <recommendedName>
        <fullName evidence="8">GAIN-B domain-containing protein</fullName>
    </recommendedName>
</protein>
<dbReference type="InterPro" id="IPR000203">
    <property type="entry name" value="GPS"/>
</dbReference>
<evidence type="ECO:0000256" key="7">
    <source>
        <dbReference type="SAM" id="SignalP"/>
    </source>
</evidence>
<dbReference type="GO" id="GO:0016020">
    <property type="term" value="C:membrane"/>
    <property type="evidence" value="ECO:0007669"/>
    <property type="project" value="UniProtKB-SubCell"/>
</dbReference>
<dbReference type="SUPFAM" id="SSF49313">
    <property type="entry name" value="Cadherin-like"/>
    <property type="match status" value="1"/>
</dbReference>
<dbReference type="PROSITE" id="PS50221">
    <property type="entry name" value="GAIN_B"/>
    <property type="match status" value="1"/>
</dbReference>
<feature type="transmembrane region" description="Helical" evidence="6">
    <location>
        <begin position="1079"/>
        <end position="1098"/>
    </location>
</feature>
<keyword evidence="7" id="KW-0732">Signal</keyword>
<gene>
    <name evidence="9" type="ORF">CAEBREN_09183</name>
</gene>
<dbReference type="InterPro" id="IPR015919">
    <property type="entry name" value="Cadherin-like_sf"/>
</dbReference>
<sequence>MFGESLVFHLPPLLLLLFHIHSVRSSEDVFDVRIHEGADKGSRLTMSQELQKSTEPLGHCFGQLETDVDWIEWKSSRSAFYTSAQMPLSATKNSNNLVGTLHLLCSGNQMHTFPFRVHITHRNHHPPTFSRNSYKFYVPTTLPIGSTIGILEVKDQDPVIYNSERKLAFTKDESLVEILQDGTFKLKADLSVLTPYTPQRMQILAIDYGSPQLFTIANITLIPVTVSMVRELHVNVATEEYQIFEWEHPEYGVVDKYRLGIRRDDQVVYEEELEAAKTLALTKIPLSNTMNVSFQVTAIDENGETSSEWIQIGPIDRDVICKGECSRGGTPLCYVGAFNRVEQFVDARGAHCLCYPGFMGVSCETIDRCAPERTVDVWGGVDWTEVNTNISLLVPCPYNPITENKFLERRCSWDTEAGRAVWERPQDRNSCQTQTSVLAHLGLIGTYSAKAATISAINTVTRFVRDLLSYPSFSRELSKHAHFDQKIAEMTALILDAVVQADLDRIPGNTTLIRADTWRIIESFSLSLPVPYSLASPDNGIHMKSIEWVRHAEPNDNLIGKKCRLQLPSTDENSIIRVVCTSNATLFELLEPKSPVMSIKPDNGEPFGSTRMSIYLRFPDTLDNYTCVYYDEEEKAWSTKGIRRIEHNYHGYVKCETNHFGVFSLLPDRLFYNSESFWKDLASHMPTVTSFVTLICTVLLLFMAAVQKNQPIDCAFLFYLFFVFMIHLAHLLLFLAPQVGEPFTFSTLLHFVLQFCVIASSGLLCLVLYSIHTTIISYDIKEEEPQGCFSKPFHVFGMGILTPSIFTFTTYYFLDGRDLDIARLFERTDWLFISNYLLPTAVLFSISIVYAVWNVYIASGTRTNRRCSSERLLALGPAISASVTSLFMVFFFCSALLLFFFREHSPMAIFFFCMFQFFHVVTAFFFASYLFRLRFLLQRGFDGNDSTDSLERKRDISRALLEHVDTKSDITSSDRVVVDGGFTEAGFTPASHYQYTPSEYIPPGSMTHIDNNNRYLVHHQNIFELRGGYTASGQNPNSEFMFHQREESFFSPRSVTHIDNNNRYLVHHQNIFERAPMHLNFSIPVFLVFCLGILYFRWNDSHRDPKL</sequence>
<reference evidence="10" key="1">
    <citation type="submission" date="2011-07" db="EMBL/GenBank/DDBJ databases">
        <authorList>
            <consortium name="Caenorhabditis brenneri Sequencing and Analysis Consortium"/>
            <person name="Wilson R.K."/>
        </authorList>
    </citation>
    <scope>NUCLEOTIDE SEQUENCE [LARGE SCALE GENOMIC DNA]</scope>
    <source>
        <strain evidence="10">PB2801</strain>
    </source>
</reference>
<dbReference type="InterPro" id="IPR046338">
    <property type="entry name" value="GAIN_dom_sf"/>
</dbReference>
<feature type="transmembrane region" description="Helical" evidence="6">
    <location>
        <begin position="792"/>
        <end position="813"/>
    </location>
</feature>
<evidence type="ECO:0000256" key="3">
    <source>
        <dbReference type="ARBA" id="ARBA00022989"/>
    </source>
</evidence>
<evidence type="ECO:0000256" key="5">
    <source>
        <dbReference type="ARBA" id="ARBA00023157"/>
    </source>
</evidence>
<dbReference type="InterPro" id="IPR057244">
    <property type="entry name" value="GAIN_B"/>
</dbReference>
<dbReference type="eggNOG" id="ENOG502SI69">
    <property type="taxonomic scope" value="Eukaryota"/>
</dbReference>
<dbReference type="FunCoup" id="G0NLX7">
    <property type="interactions" value="341"/>
</dbReference>
<feature type="transmembrane region" description="Helical" evidence="6">
    <location>
        <begin position="878"/>
        <end position="901"/>
    </location>
</feature>
<dbReference type="Gene3D" id="2.60.40.60">
    <property type="entry name" value="Cadherins"/>
    <property type="match status" value="1"/>
</dbReference>
<evidence type="ECO:0000256" key="2">
    <source>
        <dbReference type="ARBA" id="ARBA00022692"/>
    </source>
</evidence>
<evidence type="ECO:0000256" key="6">
    <source>
        <dbReference type="SAM" id="Phobius"/>
    </source>
</evidence>
<comment type="subcellular location">
    <subcellularLocation>
        <location evidence="1">Membrane</location>
    </subcellularLocation>
</comment>
<dbReference type="STRING" id="135651.G0NLX7"/>
<name>G0NLX7_CAEBE</name>
<feature type="transmembrane region" description="Helical" evidence="6">
    <location>
        <begin position="833"/>
        <end position="857"/>
    </location>
</feature>
<accession>G0NLX7</accession>
<feature type="transmembrane region" description="Helical" evidence="6">
    <location>
        <begin position="748"/>
        <end position="771"/>
    </location>
</feature>
<dbReference type="OMA" id="EWKDPEY"/>
<keyword evidence="10" id="KW-1185">Reference proteome</keyword>
<evidence type="ECO:0000313" key="9">
    <source>
        <dbReference type="EMBL" id="EGT33908.1"/>
    </source>
</evidence>
<dbReference type="HOGENOM" id="CLU_295145_0_0_1"/>
<dbReference type="Gene3D" id="2.60.220.50">
    <property type="match status" value="1"/>
</dbReference>